<reference evidence="1" key="1">
    <citation type="journal article" date="2014" name="Front. Microbiol.">
        <title>High frequency of phylogenetically diverse reductive dehalogenase-homologous genes in deep subseafloor sedimentary metagenomes.</title>
        <authorList>
            <person name="Kawai M."/>
            <person name="Futagami T."/>
            <person name="Toyoda A."/>
            <person name="Takaki Y."/>
            <person name="Nishi S."/>
            <person name="Hori S."/>
            <person name="Arai W."/>
            <person name="Tsubouchi T."/>
            <person name="Morono Y."/>
            <person name="Uchiyama I."/>
            <person name="Ito T."/>
            <person name="Fujiyama A."/>
            <person name="Inagaki F."/>
            <person name="Takami H."/>
        </authorList>
    </citation>
    <scope>NUCLEOTIDE SEQUENCE</scope>
    <source>
        <strain evidence="1">Expedition CK06-06</strain>
    </source>
</reference>
<proteinExistence type="predicted"/>
<gene>
    <name evidence="1" type="ORF">S01H4_57732</name>
</gene>
<dbReference type="AlphaFoldDB" id="X1DMN4"/>
<evidence type="ECO:0000313" key="1">
    <source>
        <dbReference type="EMBL" id="GAH09485.1"/>
    </source>
</evidence>
<protein>
    <submittedName>
        <fullName evidence="1">Uncharacterized protein</fullName>
    </submittedName>
</protein>
<accession>X1DMN4</accession>
<organism evidence="1">
    <name type="scientific">marine sediment metagenome</name>
    <dbReference type="NCBI Taxonomy" id="412755"/>
    <lineage>
        <taxon>unclassified sequences</taxon>
        <taxon>metagenomes</taxon>
        <taxon>ecological metagenomes</taxon>
    </lineage>
</organism>
<sequence length="68" mass="8114">MILDETTQGYTYQLTKAFINKKRLDFATKLFKDDLDRHCVIKQTKDRTRADGFAVFTEGKFIMHYQVY</sequence>
<name>X1DMN4_9ZZZZ</name>
<dbReference type="EMBL" id="BART01033635">
    <property type="protein sequence ID" value="GAH09485.1"/>
    <property type="molecule type" value="Genomic_DNA"/>
</dbReference>
<comment type="caution">
    <text evidence="1">The sequence shown here is derived from an EMBL/GenBank/DDBJ whole genome shotgun (WGS) entry which is preliminary data.</text>
</comment>